<evidence type="ECO:0000313" key="2">
    <source>
        <dbReference type="Proteomes" id="UP000186758"/>
    </source>
</evidence>
<dbReference type="Proteomes" id="UP000186758">
    <property type="component" value="Unassembled WGS sequence"/>
</dbReference>
<dbReference type="InterPro" id="IPR036412">
    <property type="entry name" value="HAD-like_sf"/>
</dbReference>
<dbReference type="InterPro" id="IPR010021">
    <property type="entry name" value="PGPP1/Gep4"/>
</dbReference>
<protein>
    <recommendedName>
        <fullName evidence="3">HAD phosphatase, family IIIA</fullName>
    </recommendedName>
</protein>
<dbReference type="SUPFAM" id="SSF56784">
    <property type="entry name" value="HAD-like"/>
    <property type="match status" value="1"/>
</dbReference>
<dbReference type="NCBIfam" id="TIGR01662">
    <property type="entry name" value="HAD-SF-IIIA"/>
    <property type="match status" value="1"/>
</dbReference>
<dbReference type="InterPro" id="IPR023214">
    <property type="entry name" value="HAD_sf"/>
</dbReference>
<dbReference type="GO" id="GO:0008962">
    <property type="term" value="F:phosphatidylglycerophosphatase activity"/>
    <property type="evidence" value="ECO:0007669"/>
    <property type="project" value="InterPro"/>
</dbReference>
<dbReference type="Gene3D" id="3.40.50.1000">
    <property type="entry name" value="HAD superfamily/HAD-like"/>
    <property type="match status" value="1"/>
</dbReference>
<accession>A0A1Q9YIB1</accession>
<proteinExistence type="predicted"/>
<comment type="caution">
    <text evidence="1">The sequence shown here is derived from an EMBL/GenBank/DDBJ whole genome shotgun (WGS) entry which is preliminary data.</text>
</comment>
<dbReference type="EMBL" id="MPJZ01000089">
    <property type="protein sequence ID" value="OLU43951.1"/>
    <property type="molecule type" value="Genomic_DNA"/>
</dbReference>
<dbReference type="InterPro" id="IPR006549">
    <property type="entry name" value="HAD-SF_hydro_IIIA"/>
</dbReference>
<gene>
    <name evidence="1" type="ORF">BO223_09965</name>
</gene>
<dbReference type="AlphaFoldDB" id="A0A1Q9YIB1"/>
<evidence type="ECO:0008006" key="3">
    <source>
        <dbReference type="Google" id="ProtNLM"/>
    </source>
</evidence>
<organism evidence="1 2">
    <name type="scientific">Faecalibaculum rodentium</name>
    <dbReference type="NCBI Taxonomy" id="1702221"/>
    <lineage>
        <taxon>Bacteria</taxon>
        <taxon>Bacillati</taxon>
        <taxon>Bacillota</taxon>
        <taxon>Erysipelotrichia</taxon>
        <taxon>Erysipelotrichales</taxon>
        <taxon>Erysipelotrichaceae</taxon>
        <taxon>Faecalibaculum</taxon>
    </lineage>
</organism>
<evidence type="ECO:0000313" key="1">
    <source>
        <dbReference type="EMBL" id="OLU43951.1"/>
    </source>
</evidence>
<sequence length="180" mass="20843">MPEGGNPVLFRPDYYISHYSNLDLDRLKRRGIKLLLCDIDNTLVAWNDPDNNIRVKRFISKVKRAGLKVALVSNAMPKRASRFARDLGVEKVFCLSCKPLPRNLKKAMRFYHVKPEETALLGDQLMTDVLGANLAGVYSILTHPITESDKFDTQINRFFENRILNHYEKKGVFKRREFDD</sequence>
<dbReference type="NCBIfam" id="TIGR01668">
    <property type="entry name" value="YqeG_hyp_ppase"/>
    <property type="match status" value="1"/>
</dbReference>
<name>A0A1Q9YIB1_9FIRM</name>
<dbReference type="Pfam" id="PF00702">
    <property type="entry name" value="Hydrolase"/>
    <property type="match status" value="1"/>
</dbReference>
<reference evidence="1 2" key="1">
    <citation type="submission" date="2016-11" db="EMBL/GenBank/DDBJ databases">
        <title>Description of two novel members of the family Erysipelotrichaceae: Ileibacterium lipovorans gen. nov., sp. nov. and Dubosiella newyorkensis, gen. nov., sp. nov.</title>
        <authorList>
            <person name="Cox L.M."/>
            <person name="Sohn J."/>
            <person name="Tyrrell K.L."/>
            <person name="Citron D.M."/>
            <person name="Lawson P.A."/>
            <person name="Patel N.B."/>
            <person name="Iizumi T."/>
            <person name="Perez-Perez G.I."/>
            <person name="Goldstein E.J."/>
            <person name="Blaser M.J."/>
        </authorList>
    </citation>
    <scope>NUCLEOTIDE SEQUENCE [LARGE SCALE GENOMIC DNA]</scope>
    <source>
        <strain evidence="1 2">NYU-BL-K8</strain>
    </source>
</reference>